<sequence length="930" mass="109625">MEKEITIIVPVYNVEKYISSCIESLANQSIYENLEIILIDDHSEDKSYDICVKASKSYPNIHVYKNKGKGVAAARNMGIQLTVTPFLMFVDSDDQLYPYTCFKMLNFINKHSLNIVMGDIEMFPAQTPNYVWKSLFGSGDYILDLETNGMKAIHCPSPCNKLFRTEWLKNQQFSFPEGMTFEDAFAIIPLMLKAKKIGLIDKVVYRYRKREESSSIMDQLFLNPQNFLDHLTVNEHLLEIQVATPKMKEEICQFVARTYNGFLIAFERNFSQFTEKQKKELFDRLTTLYQQVPFPLISSFITTKNKWLYYSLYEEDWETFKAGYFTTEFLRVKNQKIMIPIRRTRVTAKLESNPFSIWIDFIENKDTALRLIGEIVLPHVHFDKLKNQLDLVLKIDEKEVLIEAKTFPRYDSLHTVGKEAVLGVFFDLPHEILMKLNKNNISSLSYRLKDESTSETVTLPLRFSGMIGKFQGVYPAAKGSFRLVWEKEHKQLLIYATTVRDSFKYQFNKIFKGRKLRVGGKLRLAYWLTKPYFFFRKNIVLIGERGDTFQDNAAHFFKYVASQDKHHYYIGQAGSPGYEQAALYGKVIKKDSIKHYLYLLNACQLVNAYDIDAYMKPTNYTKEAYYNIFGDLINYQRIFIQHGITYNDVYYPLSKYKTNYAKVLISNHYEKERFMRKGNYQESDLLAAGLSRFDKLLEPNIKKDEKKTILIMPTWRVGLAGKSYLQHSEETASTMNTFKQSAYFRFFNTLINDPKFLRFLKQHQLQCKFYLHYEFQGFLECFDRNEQIQFVQKEPIQKLLKQSDLLITDYSSVFFDFLYMKKPVIFTQFDQSDFFATHYKRDYIDFQSIFIGDVAFDQNEVLMALESLAQRNFESKVDHQQIHREFFTYCSENNRSTLWDMLNQIIGVRAKSSKRRRDNEEAPQRKVMSE</sequence>
<dbReference type="Gene3D" id="3.90.550.10">
    <property type="entry name" value="Spore Coat Polysaccharide Biosynthesis Protein SpsA, Chain A"/>
    <property type="match status" value="1"/>
</dbReference>
<dbReference type="Pfam" id="PF04464">
    <property type="entry name" value="Glyphos_transf"/>
    <property type="match status" value="1"/>
</dbReference>
<dbReference type="GO" id="GO:0047355">
    <property type="term" value="F:CDP-glycerol glycerophosphotransferase activity"/>
    <property type="evidence" value="ECO:0007669"/>
    <property type="project" value="InterPro"/>
</dbReference>
<dbReference type="GO" id="GO:0016757">
    <property type="term" value="F:glycosyltransferase activity"/>
    <property type="evidence" value="ECO:0007669"/>
    <property type="project" value="UniProtKB-KW"/>
</dbReference>
<evidence type="ECO:0000313" key="6">
    <source>
        <dbReference type="Proteomes" id="UP000559885"/>
    </source>
</evidence>
<dbReference type="Proteomes" id="UP000559885">
    <property type="component" value="Unassembled WGS sequence"/>
</dbReference>
<organism evidence="5 6">
    <name type="scientific">Listeria aquatica</name>
    <dbReference type="NCBI Taxonomy" id="1494960"/>
    <lineage>
        <taxon>Bacteria</taxon>
        <taxon>Bacillati</taxon>
        <taxon>Bacillota</taxon>
        <taxon>Bacilli</taxon>
        <taxon>Bacillales</taxon>
        <taxon>Listeriaceae</taxon>
        <taxon>Listeria</taxon>
    </lineage>
</organism>
<accession>A0A841ZRM6</accession>
<name>A0A841ZRM6_9LIST</name>
<dbReference type="InterPro" id="IPR007554">
    <property type="entry name" value="Glycerophosphate_synth"/>
</dbReference>
<comment type="caution">
    <text evidence="5">The sequence shown here is derived from an EMBL/GenBank/DDBJ whole genome shotgun (WGS) entry which is preliminary data.</text>
</comment>
<keyword evidence="2" id="KW-0328">Glycosyltransferase</keyword>
<dbReference type="RefSeq" id="WP_185373937.1">
    <property type="nucleotide sequence ID" value="NZ_JAARRM010000003.1"/>
</dbReference>
<dbReference type="PANTHER" id="PTHR22916">
    <property type="entry name" value="GLYCOSYLTRANSFERASE"/>
    <property type="match status" value="1"/>
</dbReference>
<gene>
    <name evidence="5" type="ORF">HB912_09005</name>
</gene>
<evidence type="ECO:0000256" key="2">
    <source>
        <dbReference type="ARBA" id="ARBA00022676"/>
    </source>
</evidence>
<dbReference type="InterPro" id="IPR029044">
    <property type="entry name" value="Nucleotide-diphossugar_trans"/>
</dbReference>
<proteinExistence type="inferred from homology"/>
<dbReference type="InterPro" id="IPR001173">
    <property type="entry name" value="Glyco_trans_2-like"/>
</dbReference>
<reference evidence="5 6" key="1">
    <citation type="submission" date="2020-03" db="EMBL/GenBank/DDBJ databases">
        <title>Soil Listeria distribution.</title>
        <authorList>
            <person name="Liao J."/>
            <person name="Wiedmann M."/>
        </authorList>
    </citation>
    <scope>NUCLEOTIDE SEQUENCE [LARGE SCALE GENOMIC DNA]</scope>
    <source>
        <strain evidence="5 6">FSL L7-1507</strain>
    </source>
</reference>
<dbReference type="InterPro" id="IPR043148">
    <property type="entry name" value="TagF_C"/>
</dbReference>
<evidence type="ECO:0000256" key="1">
    <source>
        <dbReference type="ARBA" id="ARBA00006739"/>
    </source>
</evidence>
<dbReference type="PANTHER" id="PTHR22916:SF51">
    <property type="entry name" value="GLYCOSYLTRANSFERASE EPSH-RELATED"/>
    <property type="match status" value="1"/>
</dbReference>
<evidence type="ECO:0000256" key="3">
    <source>
        <dbReference type="ARBA" id="ARBA00022679"/>
    </source>
</evidence>
<comment type="similarity">
    <text evidence="1">Belongs to the glycosyltransferase 2 family.</text>
</comment>
<evidence type="ECO:0000313" key="5">
    <source>
        <dbReference type="EMBL" id="MBC1521785.1"/>
    </source>
</evidence>
<evidence type="ECO:0000259" key="4">
    <source>
        <dbReference type="Pfam" id="PF00535"/>
    </source>
</evidence>
<dbReference type="CDD" id="cd00761">
    <property type="entry name" value="Glyco_tranf_GTA_type"/>
    <property type="match status" value="1"/>
</dbReference>
<dbReference type="SUPFAM" id="SSF53756">
    <property type="entry name" value="UDP-Glycosyltransferase/glycogen phosphorylase"/>
    <property type="match status" value="1"/>
</dbReference>
<dbReference type="EMBL" id="JAARRM010000003">
    <property type="protein sequence ID" value="MBC1521785.1"/>
    <property type="molecule type" value="Genomic_DNA"/>
</dbReference>
<keyword evidence="3 5" id="KW-0808">Transferase</keyword>
<dbReference type="AlphaFoldDB" id="A0A841ZRM6"/>
<feature type="domain" description="Glycosyltransferase 2-like" evidence="4">
    <location>
        <begin position="6"/>
        <end position="169"/>
    </location>
</feature>
<dbReference type="SUPFAM" id="SSF53448">
    <property type="entry name" value="Nucleotide-diphospho-sugar transferases"/>
    <property type="match status" value="1"/>
</dbReference>
<dbReference type="Pfam" id="PF00535">
    <property type="entry name" value="Glycos_transf_2"/>
    <property type="match status" value="1"/>
</dbReference>
<protein>
    <submittedName>
        <fullName evidence="5">Glycosyltransferase</fullName>
    </submittedName>
</protein>
<dbReference type="Gene3D" id="3.40.50.12580">
    <property type="match status" value="1"/>
</dbReference>
<dbReference type="GO" id="GO:0016020">
    <property type="term" value="C:membrane"/>
    <property type="evidence" value="ECO:0007669"/>
    <property type="project" value="InterPro"/>
</dbReference>